<evidence type="ECO:0000313" key="2">
    <source>
        <dbReference type="Proteomes" id="UP000192042"/>
    </source>
</evidence>
<organism evidence="1 2">
    <name type="scientific">Nitrospira japonica</name>
    <dbReference type="NCBI Taxonomy" id="1325564"/>
    <lineage>
        <taxon>Bacteria</taxon>
        <taxon>Pseudomonadati</taxon>
        <taxon>Nitrospirota</taxon>
        <taxon>Nitrospiria</taxon>
        <taxon>Nitrospirales</taxon>
        <taxon>Nitrospiraceae</taxon>
        <taxon>Nitrospira</taxon>
    </lineage>
</organism>
<dbReference type="STRING" id="1325564.NSJP_3174"/>
<dbReference type="EMBL" id="LT828648">
    <property type="protein sequence ID" value="SLM49341.1"/>
    <property type="molecule type" value="Genomic_DNA"/>
</dbReference>
<sequence>MHDQPIFMGKSAAPRRSKQILTSLVLCLMPVLSGCGLIQGMTSFLSPASSAKPRSPSRDSVIERLMPAVRPDVQGLPEQVERDSAGAAVSGETVPARFKRRVILDALNRPWDGLADLEGHGLLAAELSEGGAVNLPGVLDVLEAGMDRTSTFHKAIPLPTGPRTEAVMRFMVDSLAEASQHRDKALSGLSEDERGFLFAHAARVVERFSPQISNLTEQTLSPLKEDARFSELIEERVDHANLIAAAQVLARLANERWLHHLAGTMSKPLPSEKVPSGVTGDVLYVEDSSYGLIVVGGSGANTYELDSRFGLVIDLGGDDLYGGMIAASTDRDHGNAVVIDAAGNDRYESRAFGLAAGRLGVGLLIDLAGDDVYHLAQGSGGTGFGGIGILFDAKGNDEYVGSRMTQGAALHGLGLLLDMAGNDRYTSHGFAIGFGGPSGIGAVIDVQGDDRYQCGGKYPSAYNAEDAPNGKPGDPMFQYDCFGLGTGSGGRVLSRRAERQAYSSAGGWGLLVDVAGSDHYESDNFSQGHGYFFGAGVLLDLDGNDQYHAARYGQGSSAHYGVGFFNDRRGDDHYGSSGPFYNGGVAWDHAVSLMIDSDKGRDQYLFDRSTGLGSADHSGWGLFIDEGGDDQYGVKGGFGRANEKSVSAFFDLGGIDMYRLPPDTVLAPDQRPVNGKVVVYPHDGGLFIDR</sequence>
<dbReference type="KEGG" id="nja:NSJP_3174"/>
<reference evidence="1 2" key="1">
    <citation type="submission" date="2017-03" db="EMBL/GenBank/DDBJ databases">
        <authorList>
            <person name="Afonso C.L."/>
            <person name="Miller P.J."/>
            <person name="Scott M.A."/>
            <person name="Spackman E."/>
            <person name="Goraichik I."/>
            <person name="Dimitrov K.M."/>
            <person name="Suarez D.L."/>
            <person name="Swayne D.E."/>
        </authorList>
    </citation>
    <scope>NUCLEOTIDE SEQUENCE [LARGE SCALE GENOMIC DNA]</scope>
    <source>
        <strain evidence="1">Genome sequencing of Nitrospira japonica strain NJ11</strain>
    </source>
</reference>
<evidence type="ECO:0000313" key="1">
    <source>
        <dbReference type="EMBL" id="SLM49341.1"/>
    </source>
</evidence>
<accession>A0A1W1I8U0</accession>
<protein>
    <submittedName>
        <fullName evidence="1">Uncharacterized protein</fullName>
    </submittedName>
</protein>
<dbReference type="AlphaFoldDB" id="A0A1W1I8U0"/>
<dbReference type="Proteomes" id="UP000192042">
    <property type="component" value="Chromosome I"/>
</dbReference>
<proteinExistence type="predicted"/>
<dbReference type="OrthoDB" id="9758917at2"/>
<keyword evidence="2" id="KW-1185">Reference proteome</keyword>
<gene>
    <name evidence="1" type="ORF">NSJP_3174</name>
</gene>
<dbReference type="RefSeq" id="WP_080887581.1">
    <property type="nucleotide sequence ID" value="NZ_LT828648.1"/>
</dbReference>
<name>A0A1W1I8U0_9BACT</name>